<dbReference type="Gene3D" id="3.10.129.10">
    <property type="entry name" value="Hotdog Thioesterase"/>
    <property type="match status" value="1"/>
</dbReference>
<evidence type="ECO:0000313" key="1">
    <source>
        <dbReference type="EMBL" id="SUQ63615.1"/>
    </source>
</evidence>
<gene>
    <name evidence="1" type="ORF">CCOS864_03067</name>
</gene>
<organism evidence="1 2">
    <name type="scientific">Pseudomonas wadenswilerensis</name>
    <dbReference type="NCBI Taxonomy" id="1785161"/>
    <lineage>
        <taxon>Bacteria</taxon>
        <taxon>Pseudomonadati</taxon>
        <taxon>Pseudomonadota</taxon>
        <taxon>Gammaproteobacteria</taxon>
        <taxon>Pseudomonadales</taxon>
        <taxon>Pseudomonadaceae</taxon>
        <taxon>Pseudomonas</taxon>
    </lineage>
</organism>
<protein>
    <submittedName>
        <fullName evidence="1">Uncharacterized protein</fullName>
    </submittedName>
</protein>
<dbReference type="Proteomes" id="UP000255177">
    <property type="component" value="Unassembled WGS sequence"/>
</dbReference>
<keyword evidence="2" id="KW-1185">Reference proteome</keyword>
<proteinExistence type="predicted"/>
<dbReference type="AlphaFoldDB" id="A0A380T0W8"/>
<accession>A0A380T0W8</accession>
<sequence length="302" mass="33062">MDLIALPASTKDRVTVGVDSMVERMAVQRPYFAFDTLYQTADADWDIWGNFKPEQPLGAEAGPLTLSECIRHLSTLGACAAALVQHPDERIHYLADHAIWTMHRAGLNTDRAMLFAARARVSARSGKRVEANAELLTAGGVSADLTVSYQALPAQVFDLAFADHGNAGCSPATRSPYRRMFPLLVLSLKRHAITACSVDYSAERCAGHFPDHPMWPVSVVLSGLCEVMSQLLAHEFQRSVEYTVMHAEMRALRLVAASEQLLFSATLMSVSLEGRVYSMSCSATHGRAVVVMLDAVVVIRRD</sequence>
<evidence type="ECO:0000313" key="2">
    <source>
        <dbReference type="Proteomes" id="UP000255177"/>
    </source>
</evidence>
<name>A0A380T0W8_9PSED</name>
<dbReference type="EMBL" id="UIDD01000008">
    <property type="protein sequence ID" value="SUQ63615.1"/>
    <property type="molecule type" value="Genomic_DNA"/>
</dbReference>
<reference evidence="2" key="1">
    <citation type="submission" date="2018-07" db="EMBL/GenBank/DDBJ databases">
        <authorList>
            <person name="Blom J."/>
        </authorList>
    </citation>
    <scope>NUCLEOTIDE SEQUENCE [LARGE SCALE GENOMIC DNA]</scope>
    <source>
        <strain evidence="2">CCOS 864</strain>
    </source>
</reference>
<dbReference type="RefSeq" id="WP_115087166.1">
    <property type="nucleotide sequence ID" value="NZ_CBCSFG010000032.1"/>
</dbReference>